<sequence length="216" mass="22150">MKTSTILLAALLTATAPLAFALPATPHADHATATAATPAAPKLQAAMRSLWHGHIVATRDYAMAVHAHDQAKAKTAADAVVADAKQIADAVAGFYGKPAGERMLALLAGHWGGVKALTDAAAANDPSGQAKAMDTLNANGAEIARFLAGANPNLPEPTLLSLLTGHVAHHATQIRQIMAGDSKGEAATWDAMQKHMDTVADALAAGIAKQFPDQAH</sequence>
<dbReference type="RefSeq" id="WP_035323791.1">
    <property type="nucleotide sequence ID" value="NZ_FONH01000002.1"/>
</dbReference>
<evidence type="ECO:0000313" key="3">
    <source>
        <dbReference type="Proteomes" id="UP000199477"/>
    </source>
</evidence>
<keyword evidence="3" id="KW-1185">Reference proteome</keyword>
<proteinExistence type="predicted"/>
<evidence type="ECO:0008006" key="4">
    <source>
        <dbReference type="Google" id="ProtNLM"/>
    </source>
</evidence>
<accession>A0A1I2ANE0</accession>
<protein>
    <recommendedName>
        <fullName evidence="4">DUF305 domain-containing protein</fullName>
    </recommendedName>
</protein>
<keyword evidence="1" id="KW-0732">Signal</keyword>
<feature type="signal peptide" evidence="1">
    <location>
        <begin position="1"/>
        <end position="21"/>
    </location>
</feature>
<reference evidence="3" key="1">
    <citation type="submission" date="2016-10" db="EMBL/GenBank/DDBJ databases">
        <authorList>
            <person name="Varghese N."/>
            <person name="Submissions S."/>
        </authorList>
    </citation>
    <scope>NUCLEOTIDE SEQUENCE [LARGE SCALE GENOMIC DNA]</scope>
    <source>
        <strain evidence="3">UNC178MFTsu3.1</strain>
    </source>
</reference>
<organism evidence="2 3">
    <name type="scientific">Dyella marensis</name>
    <dbReference type="NCBI Taxonomy" id="500610"/>
    <lineage>
        <taxon>Bacteria</taxon>
        <taxon>Pseudomonadati</taxon>
        <taxon>Pseudomonadota</taxon>
        <taxon>Gammaproteobacteria</taxon>
        <taxon>Lysobacterales</taxon>
        <taxon>Rhodanobacteraceae</taxon>
        <taxon>Dyella</taxon>
    </lineage>
</organism>
<name>A0A1I2ANE0_9GAMM</name>
<dbReference type="EMBL" id="FONH01000002">
    <property type="protein sequence ID" value="SFE45217.1"/>
    <property type="molecule type" value="Genomic_DNA"/>
</dbReference>
<dbReference type="STRING" id="500610.SAMN02799615_01084"/>
<dbReference type="AlphaFoldDB" id="A0A1I2ANE0"/>
<feature type="chain" id="PRO_5011658361" description="DUF305 domain-containing protein" evidence="1">
    <location>
        <begin position="22"/>
        <end position="216"/>
    </location>
</feature>
<evidence type="ECO:0000256" key="1">
    <source>
        <dbReference type="SAM" id="SignalP"/>
    </source>
</evidence>
<dbReference type="Proteomes" id="UP000199477">
    <property type="component" value="Unassembled WGS sequence"/>
</dbReference>
<gene>
    <name evidence="2" type="ORF">SAMN02799615_01084</name>
</gene>
<evidence type="ECO:0000313" key="2">
    <source>
        <dbReference type="EMBL" id="SFE45217.1"/>
    </source>
</evidence>